<dbReference type="Pfam" id="PF00732">
    <property type="entry name" value="GMC_oxred_N"/>
    <property type="match status" value="1"/>
</dbReference>
<evidence type="ECO:0000313" key="8">
    <source>
        <dbReference type="EMBL" id="CAG8902107.1"/>
    </source>
</evidence>
<reference evidence="8" key="1">
    <citation type="submission" date="2021-07" db="EMBL/GenBank/DDBJ databases">
        <authorList>
            <person name="Branca A.L. A."/>
        </authorList>
    </citation>
    <scope>NUCLEOTIDE SEQUENCE</scope>
</reference>
<evidence type="ECO:0000256" key="6">
    <source>
        <dbReference type="ARBA" id="ARBA00022827"/>
    </source>
</evidence>
<dbReference type="GO" id="GO:0050660">
    <property type="term" value="F:flavin adenine dinucleotide binding"/>
    <property type="evidence" value="ECO:0007669"/>
    <property type="project" value="InterPro"/>
</dbReference>
<dbReference type="PANTHER" id="PTHR11552">
    <property type="entry name" value="GLUCOSE-METHANOL-CHOLINE GMC OXIDOREDUCTASE"/>
    <property type="match status" value="1"/>
</dbReference>
<proteinExistence type="inferred from homology"/>
<comment type="similarity">
    <text evidence="3">Belongs to the GMC oxidoreductase family.</text>
</comment>
<comment type="caution">
    <text evidence="8">The sequence shown here is derived from an EMBL/GenBank/DDBJ whole genome shotgun (WGS) entry which is preliminary data.</text>
</comment>
<comment type="cofactor">
    <cofactor evidence="1">
        <name>FAD</name>
        <dbReference type="ChEBI" id="CHEBI:57692"/>
    </cofactor>
</comment>
<dbReference type="Gene3D" id="3.50.50.60">
    <property type="entry name" value="FAD/NAD(P)-binding domain"/>
    <property type="match status" value="1"/>
</dbReference>
<dbReference type="Proteomes" id="UP001154252">
    <property type="component" value="Unassembled WGS sequence"/>
</dbReference>
<dbReference type="Gene3D" id="3.30.560.10">
    <property type="entry name" value="Glucose Oxidase, domain 3"/>
    <property type="match status" value="1"/>
</dbReference>
<evidence type="ECO:0000313" key="9">
    <source>
        <dbReference type="Proteomes" id="UP001154252"/>
    </source>
</evidence>
<keyword evidence="4" id="KW-0964">Secreted</keyword>
<organism evidence="8 9">
    <name type="scientific">Penicillium egyptiacum</name>
    <dbReference type="NCBI Taxonomy" id="1303716"/>
    <lineage>
        <taxon>Eukaryota</taxon>
        <taxon>Fungi</taxon>
        <taxon>Dikarya</taxon>
        <taxon>Ascomycota</taxon>
        <taxon>Pezizomycotina</taxon>
        <taxon>Eurotiomycetes</taxon>
        <taxon>Eurotiomycetidae</taxon>
        <taxon>Eurotiales</taxon>
        <taxon>Aspergillaceae</taxon>
        <taxon>Penicillium</taxon>
    </lineage>
</organism>
<dbReference type="InterPro" id="IPR012132">
    <property type="entry name" value="GMC_OxRdtase"/>
</dbReference>
<keyword evidence="5" id="KW-0285">Flavoprotein</keyword>
<dbReference type="AlphaFoldDB" id="A0A9W4KCE5"/>
<dbReference type="EMBL" id="CAJVRC010000872">
    <property type="protein sequence ID" value="CAG8902107.1"/>
    <property type="molecule type" value="Genomic_DNA"/>
</dbReference>
<dbReference type="InterPro" id="IPR036188">
    <property type="entry name" value="FAD/NAD-bd_sf"/>
</dbReference>
<evidence type="ECO:0000256" key="5">
    <source>
        <dbReference type="ARBA" id="ARBA00022630"/>
    </source>
</evidence>
<feature type="domain" description="Glucose-methanol-choline oxidoreductase N-terminal" evidence="7">
    <location>
        <begin position="75"/>
        <end position="200"/>
    </location>
</feature>
<accession>A0A9W4KCE5</accession>
<name>A0A9W4KCE5_9EURO</name>
<keyword evidence="4" id="KW-0134">Cell wall</keyword>
<protein>
    <recommendedName>
        <fullName evidence="7">Glucose-methanol-choline oxidoreductase N-terminal domain-containing protein</fullName>
    </recommendedName>
</protein>
<keyword evidence="9" id="KW-1185">Reference proteome</keyword>
<dbReference type="OrthoDB" id="4367626at2759"/>
<dbReference type="PANTHER" id="PTHR11552:SF147">
    <property type="entry name" value="CHOLINE DEHYDROGENASE, MITOCHONDRIAL"/>
    <property type="match status" value="1"/>
</dbReference>
<keyword evidence="6" id="KW-0274">FAD</keyword>
<comment type="subcellular location">
    <subcellularLocation>
        <location evidence="2">Secreted</location>
        <location evidence="2">Cell wall</location>
    </subcellularLocation>
</comment>
<dbReference type="InterPro" id="IPR000172">
    <property type="entry name" value="GMC_OxRdtase_N"/>
</dbReference>
<gene>
    <name evidence="8" type="ORF">PEGY_LOCUS6722</name>
</gene>
<evidence type="ECO:0000256" key="3">
    <source>
        <dbReference type="ARBA" id="ARBA00010790"/>
    </source>
</evidence>
<dbReference type="GO" id="GO:0016614">
    <property type="term" value="F:oxidoreductase activity, acting on CH-OH group of donors"/>
    <property type="evidence" value="ECO:0007669"/>
    <property type="project" value="InterPro"/>
</dbReference>
<evidence type="ECO:0000256" key="2">
    <source>
        <dbReference type="ARBA" id="ARBA00004191"/>
    </source>
</evidence>
<evidence type="ECO:0000256" key="4">
    <source>
        <dbReference type="ARBA" id="ARBA00022512"/>
    </source>
</evidence>
<evidence type="ECO:0000259" key="7">
    <source>
        <dbReference type="Pfam" id="PF00732"/>
    </source>
</evidence>
<evidence type="ECO:0000256" key="1">
    <source>
        <dbReference type="ARBA" id="ARBA00001974"/>
    </source>
</evidence>
<sequence>MTATEGSESGIMSLLYCMESDLPETPITSLIKGFYNSFLHDLKNHPLFLFKNVQSLTLLLNRRPFIMSVQDNARFDFIVVGGGTAGNVVAGRLAENPNAKILVVEAGVANSKDIEEIRTPSNAMELRDSQYDWAYKSTIVKRDDYERIKKPNTRGKALCGSSSLNYFTWVPGSKGTFDMWEEYGGKEWTWDPLLPYLRKSVTYHDD</sequence>
<dbReference type="SUPFAM" id="SSF51905">
    <property type="entry name" value="FAD/NAD(P)-binding domain"/>
    <property type="match status" value="1"/>
</dbReference>